<sequence length="147" mass="16455">MSRVSRLAEIRKRRDAKSGNDGLKEGGGVKNDISSELNAEIKLRDTGSRDEVADNEKYAADLVQETATGQQIPDALASDDQERLYREIYDQTGVFESEGVQREKAISYNSDLKEDLAPLYERAHHGTERAINAIIQKKYQESVGHSE</sequence>
<feature type="region of interest" description="Disordered" evidence="1">
    <location>
        <begin position="1"/>
        <end position="31"/>
    </location>
</feature>
<evidence type="ECO:0000313" key="3">
    <source>
        <dbReference type="Proteomes" id="UP000182259"/>
    </source>
</evidence>
<feature type="compositionally biased region" description="Basic and acidic residues" evidence="1">
    <location>
        <begin position="1"/>
        <end position="24"/>
    </location>
</feature>
<evidence type="ECO:0000313" key="2">
    <source>
        <dbReference type="EMBL" id="SGZ48870.1"/>
    </source>
</evidence>
<dbReference type="Proteomes" id="UP000182259">
    <property type="component" value="Chromosome I"/>
</dbReference>
<reference evidence="2 3" key="1">
    <citation type="submission" date="2016-10" db="EMBL/GenBank/DDBJ databases">
        <authorList>
            <person name="de Groot N.N."/>
        </authorList>
    </citation>
    <scope>NUCLEOTIDE SEQUENCE [LARGE SCALE GENOMIC DNA]</scope>
    <source>
        <strain evidence="2 3">PYCC 4715</strain>
    </source>
</reference>
<name>A0A1L0BBP8_9ASCO</name>
<dbReference type="AlphaFoldDB" id="A0A1L0BBP8"/>
<accession>A0A1L0BBP8</accession>
<evidence type="ECO:0000256" key="1">
    <source>
        <dbReference type="SAM" id="MobiDB-lite"/>
    </source>
</evidence>
<organism evidence="2 3">
    <name type="scientific">Sungouiella intermedia</name>
    <dbReference type="NCBI Taxonomy" id="45354"/>
    <lineage>
        <taxon>Eukaryota</taxon>
        <taxon>Fungi</taxon>
        <taxon>Dikarya</taxon>
        <taxon>Ascomycota</taxon>
        <taxon>Saccharomycotina</taxon>
        <taxon>Pichiomycetes</taxon>
        <taxon>Metschnikowiaceae</taxon>
        <taxon>Sungouiella</taxon>
    </lineage>
</organism>
<protein>
    <submittedName>
        <fullName evidence="2">CIC11C00000003368</fullName>
    </submittedName>
</protein>
<proteinExistence type="predicted"/>
<gene>
    <name evidence="2" type="ORF">SAMEA4029009_CIC11G00000003368</name>
</gene>
<dbReference type="EMBL" id="LT635764">
    <property type="protein sequence ID" value="SGZ48870.1"/>
    <property type="molecule type" value="Genomic_DNA"/>
</dbReference>